<accession>A0A1M5Z6V0</accession>
<protein>
    <submittedName>
        <fullName evidence="2">BAAT / Acyl-CoA thioester hydrolase C terminal</fullName>
    </submittedName>
</protein>
<organism evidence="2 3">
    <name type="scientific">Sporanaerobacter acetigenes DSM 13106</name>
    <dbReference type="NCBI Taxonomy" id="1123281"/>
    <lineage>
        <taxon>Bacteria</taxon>
        <taxon>Bacillati</taxon>
        <taxon>Bacillota</taxon>
        <taxon>Tissierellia</taxon>
        <taxon>Tissierellales</taxon>
        <taxon>Sporanaerobacteraceae</taxon>
        <taxon>Sporanaerobacter</taxon>
    </lineage>
</organism>
<dbReference type="GO" id="GO:0006637">
    <property type="term" value="P:acyl-CoA metabolic process"/>
    <property type="evidence" value="ECO:0007669"/>
    <property type="project" value="TreeGrafter"/>
</dbReference>
<sequence length="282" mass="32731">MYTKNISEKIWDGVLYPIPDRKDKVVVVISGSEGGLKYTRKCAQYLQDRGIPALALGYFKTQNTQKYLDRVPLERIGAAIKWLNQNGYQKIAVEGISKGTEYAFAAAIQYPIISCVIAKTPSWFYSEGMINKKPSGTSCWSYADRELPYTPYKKRRFHMLKMLWKKKEFNILEVNTGKTVNPESVIPIEKIQGPILILSVEKDTIWPSKESGENLMKRLDEKHFPYAHKHISYAHMSHMMMEYFGSEIRYFIKSEREYPGECAKERIEMGNACVQWIEKVWI</sequence>
<proteinExistence type="predicted"/>
<dbReference type="RefSeq" id="WP_158281691.1">
    <property type="nucleotide sequence ID" value="NZ_FQXR01000022.1"/>
</dbReference>
<dbReference type="Pfam" id="PF08840">
    <property type="entry name" value="BAAT_C"/>
    <property type="match status" value="1"/>
</dbReference>
<dbReference type="Gene3D" id="3.40.50.1820">
    <property type="entry name" value="alpha/beta hydrolase"/>
    <property type="match status" value="1"/>
</dbReference>
<dbReference type="PANTHER" id="PTHR10824:SF4">
    <property type="entry name" value="ACYL-COENZYME A THIOESTERASE 1-LIKE"/>
    <property type="match status" value="1"/>
</dbReference>
<dbReference type="GO" id="GO:0006631">
    <property type="term" value="P:fatty acid metabolic process"/>
    <property type="evidence" value="ECO:0007669"/>
    <property type="project" value="TreeGrafter"/>
</dbReference>
<dbReference type="STRING" id="1123281.SAMN02745180_02813"/>
<dbReference type="InterPro" id="IPR014940">
    <property type="entry name" value="BAAT_C"/>
</dbReference>
<evidence type="ECO:0000313" key="2">
    <source>
        <dbReference type="EMBL" id="SHI19995.1"/>
    </source>
</evidence>
<dbReference type="InterPro" id="IPR029058">
    <property type="entry name" value="AB_hydrolase_fold"/>
</dbReference>
<dbReference type="OrthoDB" id="355944at2"/>
<keyword evidence="2" id="KW-0378">Hydrolase</keyword>
<gene>
    <name evidence="2" type="ORF">SAMN02745180_02813</name>
</gene>
<dbReference type="PANTHER" id="PTHR10824">
    <property type="entry name" value="ACYL-COENZYME A THIOESTERASE-RELATED"/>
    <property type="match status" value="1"/>
</dbReference>
<feature type="domain" description="BAAT/Acyl-CoA thioester hydrolase C-terminal" evidence="1">
    <location>
        <begin position="77"/>
        <end position="240"/>
    </location>
</feature>
<keyword evidence="3" id="KW-1185">Reference proteome</keyword>
<dbReference type="Proteomes" id="UP000184389">
    <property type="component" value="Unassembled WGS sequence"/>
</dbReference>
<name>A0A1M5Z6V0_9FIRM</name>
<dbReference type="AlphaFoldDB" id="A0A1M5Z6V0"/>
<reference evidence="2 3" key="1">
    <citation type="submission" date="2016-11" db="EMBL/GenBank/DDBJ databases">
        <authorList>
            <person name="Jaros S."/>
            <person name="Januszkiewicz K."/>
            <person name="Wedrychowicz H."/>
        </authorList>
    </citation>
    <scope>NUCLEOTIDE SEQUENCE [LARGE SCALE GENOMIC DNA]</scope>
    <source>
        <strain evidence="2 3">DSM 13106</strain>
    </source>
</reference>
<dbReference type="SUPFAM" id="SSF53474">
    <property type="entry name" value="alpha/beta-Hydrolases"/>
    <property type="match status" value="1"/>
</dbReference>
<evidence type="ECO:0000259" key="1">
    <source>
        <dbReference type="Pfam" id="PF08840"/>
    </source>
</evidence>
<evidence type="ECO:0000313" key="3">
    <source>
        <dbReference type="Proteomes" id="UP000184389"/>
    </source>
</evidence>
<dbReference type="GO" id="GO:0047617">
    <property type="term" value="F:fatty acyl-CoA hydrolase activity"/>
    <property type="evidence" value="ECO:0007669"/>
    <property type="project" value="TreeGrafter"/>
</dbReference>
<dbReference type="EMBL" id="FQXR01000022">
    <property type="protein sequence ID" value="SHI19995.1"/>
    <property type="molecule type" value="Genomic_DNA"/>
</dbReference>